<dbReference type="GO" id="GO:0003743">
    <property type="term" value="F:translation initiation factor activity"/>
    <property type="evidence" value="ECO:0007669"/>
    <property type="project" value="UniProtKB-KW"/>
</dbReference>
<feature type="region of interest" description="Disordered" evidence="4">
    <location>
        <begin position="45"/>
        <end position="69"/>
    </location>
</feature>
<evidence type="ECO:0000256" key="2">
    <source>
        <dbReference type="ARBA" id="ARBA00022540"/>
    </source>
</evidence>
<dbReference type="GeneID" id="70220392"/>
<dbReference type="OrthoDB" id="21573at2759"/>
<comment type="similarity">
    <text evidence="1">Belongs to the IF-3 family.</text>
</comment>
<name>A0A9P9GS21_FUSRE</name>
<protein>
    <recommendedName>
        <fullName evidence="5">Translation initiation factor 3 C-terminal domain-containing protein</fullName>
    </recommendedName>
</protein>
<gene>
    <name evidence="6" type="ORF">BKA55DRAFT_541923</name>
</gene>
<dbReference type="PANTHER" id="PTHR10938:SF0">
    <property type="entry name" value="TRANSLATION INITIATION FACTOR IF-3, MITOCHONDRIAL"/>
    <property type="match status" value="1"/>
</dbReference>
<dbReference type="InterPro" id="IPR001288">
    <property type="entry name" value="Translation_initiation_fac_3"/>
</dbReference>
<dbReference type="Pfam" id="PF00707">
    <property type="entry name" value="IF3_C"/>
    <property type="match status" value="1"/>
</dbReference>
<dbReference type="InterPro" id="IPR036788">
    <property type="entry name" value="T_IF-3_C_sf"/>
</dbReference>
<dbReference type="GO" id="GO:0043022">
    <property type="term" value="F:ribosome binding"/>
    <property type="evidence" value="ECO:0007669"/>
    <property type="project" value="TreeGrafter"/>
</dbReference>
<dbReference type="Gene3D" id="3.30.110.10">
    <property type="entry name" value="Translation initiation factor 3 (IF-3), C-terminal domain"/>
    <property type="match status" value="1"/>
</dbReference>
<accession>A0A9P9GS21</accession>
<dbReference type="Proteomes" id="UP000720189">
    <property type="component" value="Unassembled WGS sequence"/>
</dbReference>
<dbReference type="PANTHER" id="PTHR10938">
    <property type="entry name" value="TRANSLATION INITIATION FACTOR IF-3"/>
    <property type="match status" value="1"/>
</dbReference>
<evidence type="ECO:0000313" key="6">
    <source>
        <dbReference type="EMBL" id="KAH7243680.1"/>
    </source>
</evidence>
<evidence type="ECO:0000256" key="4">
    <source>
        <dbReference type="SAM" id="MobiDB-lite"/>
    </source>
</evidence>
<dbReference type="InterPro" id="IPR019815">
    <property type="entry name" value="Translation_initiation_fac_3_C"/>
</dbReference>
<dbReference type="GO" id="GO:0070124">
    <property type="term" value="P:mitochondrial translational initiation"/>
    <property type="evidence" value="ECO:0007669"/>
    <property type="project" value="TreeGrafter"/>
</dbReference>
<reference evidence="6" key="1">
    <citation type="journal article" date="2021" name="Nat. Commun.">
        <title>Genetic determinants of endophytism in the Arabidopsis root mycobiome.</title>
        <authorList>
            <person name="Mesny F."/>
            <person name="Miyauchi S."/>
            <person name="Thiergart T."/>
            <person name="Pickel B."/>
            <person name="Atanasova L."/>
            <person name="Karlsson M."/>
            <person name="Huettel B."/>
            <person name="Barry K.W."/>
            <person name="Haridas S."/>
            <person name="Chen C."/>
            <person name="Bauer D."/>
            <person name="Andreopoulos W."/>
            <person name="Pangilinan J."/>
            <person name="LaButti K."/>
            <person name="Riley R."/>
            <person name="Lipzen A."/>
            <person name="Clum A."/>
            <person name="Drula E."/>
            <person name="Henrissat B."/>
            <person name="Kohler A."/>
            <person name="Grigoriev I.V."/>
            <person name="Martin F.M."/>
            <person name="Hacquard S."/>
        </authorList>
    </citation>
    <scope>NUCLEOTIDE SEQUENCE</scope>
    <source>
        <strain evidence="6">MPI-CAGE-AT-0023</strain>
    </source>
</reference>
<dbReference type="AlphaFoldDB" id="A0A9P9GS21"/>
<feature type="compositionally biased region" description="Acidic residues" evidence="4">
    <location>
        <begin position="59"/>
        <end position="68"/>
    </location>
</feature>
<dbReference type="SUPFAM" id="SSF55200">
    <property type="entry name" value="Translation initiation factor IF3, C-terminal domain"/>
    <property type="match status" value="1"/>
</dbReference>
<organism evidence="6 7">
    <name type="scientific">Fusarium redolens</name>
    <dbReference type="NCBI Taxonomy" id="48865"/>
    <lineage>
        <taxon>Eukaryota</taxon>
        <taxon>Fungi</taxon>
        <taxon>Dikarya</taxon>
        <taxon>Ascomycota</taxon>
        <taxon>Pezizomycotina</taxon>
        <taxon>Sordariomycetes</taxon>
        <taxon>Hypocreomycetidae</taxon>
        <taxon>Hypocreales</taxon>
        <taxon>Nectriaceae</taxon>
        <taxon>Fusarium</taxon>
        <taxon>Fusarium redolens species complex</taxon>
    </lineage>
</organism>
<keyword evidence="2" id="KW-0396">Initiation factor</keyword>
<dbReference type="GO" id="GO:0005739">
    <property type="term" value="C:mitochondrion"/>
    <property type="evidence" value="ECO:0007669"/>
    <property type="project" value="TreeGrafter"/>
</dbReference>
<evidence type="ECO:0000256" key="3">
    <source>
        <dbReference type="ARBA" id="ARBA00022917"/>
    </source>
</evidence>
<sequence>MNSFACLQSSRRALYRVFVQHEALLTRQFQPSRAVPIQNRFFSASQSKARKSKQRQEEVEVDPFDNEDQDRTFDRRYTTKEEFEKSGRDRLPQDFEIKDPKIMVLDNGVFDGPLLTKHVLNRLPETESLRMVTPYIPADPKNDKPTQYAVCKIVNKRDEYERQRELNLRRRLSKQTTSKTKEVEMSWAISEHDLGVKTKQLVGFLSKGMKVELILGFKKKGQKKRTSDDTAEEVYTKVKKLVEELGSREYKPRDGEVGKTMRIYLEGIIKQTPAKPEAKEESQEADAQKDV</sequence>
<dbReference type="EMBL" id="JAGMUX010000012">
    <property type="protein sequence ID" value="KAH7243680.1"/>
    <property type="molecule type" value="Genomic_DNA"/>
</dbReference>
<dbReference type="GO" id="GO:0032790">
    <property type="term" value="P:ribosome disassembly"/>
    <property type="evidence" value="ECO:0007669"/>
    <property type="project" value="TreeGrafter"/>
</dbReference>
<evidence type="ECO:0000313" key="7">
    <source>
        <dbReference type="Proteomes" id="UP000720189"/>
    </source>
</evidence>
<evidence type="ECO:0000256" key="1">
    <source>
        <dbReference type="ARBA" id="ARBA00005439"/>
    </source>
</evidence>
<evidence type="ECO:0000259" key="5">
    <source>
        <dbReference type="Pfam" id="PF00707"/>
    </source>
</evidence>
<comment type="caution">
    <text evidence="6">The sequence shown here is derived from an EMBL/GenBank/DDBJ whole genome shotgun (WGS) entry which is preliminary data.</text>
</comment>
<feature type="compositionally biased region" description="Basic and acidic residues" evidence="4">
    <location>
        <begin position="276"/>
        <end position="291"/>
    </location>
</feature>
<keyword evidence="7" id="KW-1185">Reference proteome</keyword>
<feature type="domain" description="Translation initiation factor 3 C-terminal" evidence="5">
    <location>
        <begin position="179"/>
        <end position="265"/>
    </location>
</feature>
<dbReference type="RefSeq" id="XP_046047173.1">
    <property type="nucleotide sequence ID" value="XM_046190438.1"/>
</dbReference>
<feature type="region of interest" description="Disordered" evidence="4">
    <location>
        <begin position="272"/>
        <end position="291"/>
    </location>
</feature>
<proteinExistence type="inferred from homology"/>
<keyword evidence="3" id="KW-0648">Protein biosynthesis</keyword>